<accession>A0AAU9TGC5</accession>
<keyword evidence="3" id="KW-1185">Reference proteome</keyword>
<gene>
    <name evidence="2" type="ORF">EEDITHA_LOCUS2364</name>
</gene>
<name>A0AAU9TGC5_EUPED</name>
<dbReference type="EMBL" id="CAKOGL010000004">
    <property type="protein sequence ID" value="CAH2085931.1"/>
    <property type="molecule type" value="Genomic_DNA"/>
</dbReference>
<feature type="region of interest" description="Disordered" evidence="1">
    <location>
        <begin position="140"/>
        <end position="169"/>
    </location>
</feature>
<evidence type="ECO:0000256" key="1">
    <source>
        <dbReference type="SAM" id="MobiDB-lite"/>
    </source>
</evidence>
<organism evidence="2 3">
    <name type="scientific">Euphydryas editha</name>
    <name type="common">Edith's checkerspot</name>
    <dbReference type="NCBI Taxonomy" id="104508"/>
    <lineage>
        <taxon>Eukaryota</taxon>
        <taxon>Metazoa</taxon>
        <taxon>Ecdysozoa</taxon>
        <taxon>Arthropoda</taxon>
        <taxon>Hexapoda</taxon>
        <taxon>Insecta</taxon>
        <taxon>Pterygota</taxon>
        <taxon>Neoptera</taxon>
        <taxon>Endopterygota</taxon>
        <taxon>Lepidoptera</taxon>
        <taxon>Glossata</taxon>
        <taxon>Ditrysia</taxon>
        <taxon>Papilionoidea</taxon>
        <taxon>Nymphalidae</taxon>
        <taxon>Nymphalinae</taxon>
        <taxon>Euphydryas</taxon>
    </lineage>
</organism>
<protein>
    <submittedName>
        <fullName evidence="2">Uncharacterized protein</fullName>
    </submittedName>
</protein>
<feature type="compositionally biased region" description="Low complexity" evidence="1">
    <location>
        <begin position="154"/>
        <end position="165"/>
    </location>
</feature>
<dbReference type="AlphaFoldDB" id="A0AAU9TGC5"/>
<reference evidence="2" key="1">
    <citation type="submission" date="2022-03" db="EMBL/GenBank/DDBJ databases">
        <authorList>
            <person name="Tunstrom K."/>
        </authorList>
    </citation>
    <scope>NUCLEOTIDE SEQUENCE</scope>
</reference>
<sequence length="308" mass="35285">MRITIEEFEEMWLIRVDVNSIWILSVFFFKILKPVNLQFGMPMYASPLLSQSAPMFPPPQPPPMPIMPPALVRIAVPLSSEEKTTTTVKPKEKTFRMVFPAFPAINFKESKLKKKPLFIPPIVAPQSFVLVPPAIPRPISPRRRPRKKLVPVYSSESTDSSSSSECYTARRYRRRRRPNIYRRKLRSSENDNELLKPMLSYVADDGDVKFETKISNDDVAQLLGKENKVNNRVQTVKVFKNEDEINKPQIIVVSRDEESSGHTFGRHKQVILRGGLSNHVLSEGKKELIFKPPIDKKISNISVSFQIS</sequence>
<evidence type="ECO:0000313" key="2">
    <source>
        <dbReference type="EMBL" id="CAH2085931.1"/>
    </source>
</evidence>
<proteinExistence type="predicted"/>
<comment type="caution">
    <text evidence="2">The sequence shown here is derived from an EMBL/GenBank/DDBJ whole genome shotgun (WGS) entry which is preliminary data.</text>
</comment>
<feature type="compositionally biased region" description="Basic residues" evidence="1">
    <location>
        <begin position="140"/>
        <end position="149"/>
    </location>
</feature>
<evidence type="ECO:0000313" key="3">
    <source>
        <dbReference type="Proteomes" id="UP001153954"/>
    </source>
</evidence>
<dbReference type="Proteomes" id="UP001153954">
    <property type="component" value="Unassembled WGS sequence"/>
</dbReference>